<dbReference type="Proteomes" id="UP000000305">
    <property type="component" value="Unassembled WGS sequence"/>
</dbReference>
<feature type="region of interest" description="Disordered" evidence="3">
    <location>
        <begin position="435"/>
        <end position="489"/>
    </location>
</feature>
<proteinExistence type="predicted"/>
<accession>E9GGH7</accession>
<keyword evidence="6" id="KW-1185">Reference proteome</keyword>
<evidence type="ECO:0000313" key="6">
    <source>
        <dbReference type="Proteomes" id="UP000000305"/>
    </source>
</evidence>
<dbReference type="PhylomeDB" id="E9GGH7"/>
<dbReference type="InParanoid" id="E9GGH7"/>
<dbReference type="HOGENOM" id="CLU_366115_0_0_1"/>
<dbReference type="SMART" id="SM00571">
    <property type="entry name" value="DDT"/>
    <property type="match status" value="1"/>
</dbReference>
<dbReference type="KEGG" id="dpx:DAPPUDRAFT_317621"/>
<dbReference type="eggNOG" id="KOG1245">
    <property type="taxonomic scope" value="Eukaryota"/>
</dbReference>
<keyword evidence="2" id="KW-0539">Nucleus</keyword>
<feature type="compositionally biased region" description="Acidic residues" evidence="3">
    <location>
        <begin position="449"/>
        <end position="488"/>
    </location>
</feature>
<dbReference type="AlphaFoldDB" id="E9GGH7"/>
<evidence type="ECO:0000256" key="2">
    <source>
        <dbReference type="ARBA" id="ARBA00023242"/>
    </source>
</evidence>
<dbReference type="OrthoDB" id="784962at2759"/>
<organism evidence="5 6">
    <name type="scientific">Daphnia pulex</name>
    <name type="common">Water flea</name>
    <dbReference type="NCBI Taxonomy" id="6669"/>
    <lineage>
        <taxon>Eukaryota</taxon>
        <taxon>Metazoa</taxon>
        <taxon>Ecdysozoa</taxon>
        <taxon>Arthropoda</taxon>
        <taxon>Crustacea</taxon>
        <taxon>Branchiopoda</taxon>
        <taxon>Diplostraca</taxon>
        <taxon>Cladocera</taxon>
        <taxon>Anomopoda</taxon>
        <taxon>Daphniidae</taxon>
        <taxon>Daphnia</taxon>
    </lineage>
</organism>
<dbReference type="Pfam" id="PF15613">
    <property type="entry name" value="WSD"/>
    <property type="match status" value="1"/>
</dbReference>
<dbReference type="PANTHER" id="PTHR45915:SF2">
    <property type="entry name" value="TOUTATIS, ISOFORM E"/>
    <property type="match status" value="1"/>
</dbReference>
<dbReference type="PROSITE" id="PS50827">
    <property type="entry name" value="DDT"/>
    <property type="match status" value="1"/>
</dbReference>
<dbReference type="InterPro" id="IPR028941">
    <property type="entry name" value="WHIM2_dom"/>
</dbReference>
<sequence length="762" mass="84959">MKMEDVCDLPFNPDEIFTVETLDDTEILIELGLLGQKNPDEVLNGDVLLELESFLFDGNSAESTKGDLYQDPPIGQTVPASGLEEMEFEESNLGLNLDLDLQYVPTFSESVDGDEDVFSKYDYRDLVNIQQLDFELFEAQRQKGPTFDDVLVEDAFAQARKLVIQLGFCDEALAIDRENQSQSSIEDLSLMDHKPLPNIPRITNLKLAGQALADILMVYEFLHTFGETLGFDMESLPSLDCLQRALLYDSEAEEELLLVTTHLLVYCVEDPGIAHPNSYTTLLGQMLKQTDITTTNVSEILRIYLEANGLGDLEMPAADKITSSPLKLAAGEYPDTEAFLMSEWLRRKHFLSLNPTQKAAILGFLVNELLQNKAVIGQIEGAIEGQSTARRDRLVVNMKIKKLKTLHSKKHRTSLVSSSFNFSSTAANLADLMDDSTTHDESNHSASGSEEEDEITETEEHPEEADEDSWGEADDNADQGDEDEDENLPVELKRKIERLGRQSAQLLTQLILSKFQLRALNMGQDRFRRRLWILPHAGGVYLESLESGEANAGPLGTWDGKPAPPIGPLRNGDEPDDELMPEVPPVKSEPISDEPQPTPPVPKTEAEDKETPSLQEPMGVDQPAVKTELVEEATTAGDVKSEENTTAGMISVTAEVVLKKEEGSQEALPALWFSLFPRTPCDRHSSANQGKDRFGSDAEDEGEGRVSKKEEADKEEAEEIIVQPIPEEMTRGWWRIVDPEQVKNYVESLHPRGVREKELSWM</sequence>
<evidence type="ECO:0000256" key="3">
    <source>
        <dbReference type="SAM" id="MobiDB-lite"/>
    </source>
</evidence>
<gene>
    <name evidence="5" type="ORF">DAPPUDRAFT_317621</name>
</gene>
<dbReference type="STRING" id="6669.E9GGH7"/>
<dbReference type="Pfam" id="PF02791">
    <property type="entry name" value="DDT"/>
    <property type="match status" value="1"/>
</dbReference>
<feature type="region of interest" description="Disordered" evidence="3">
    <location>
        <begin position="553"/>
        <end position="618"/>
    </location>
</feature>
<name>E9GGH7_DAPPU</name>
<evidence type="ECO:0000259" key="4">
    <source>
        <dbReference type="PROSITE" id="PS50827"/>
    </source>
</evidence>
<feature type="domain" description="DDT" evidence="4">
    <location>
        <begin position="209"/>
        <end position="273"/>
    </location>
</feature>
<comment type="subcellular location">
    <subcellularLocation>
        <location evidence="1">Nucleus</location>
    </subcellularLocation>
</comment>
<reference evidence="5 6" key="1">
    <citation type="journal article" date="2011" name="Science">
        <title>The ecoresponsive genome of Daphnia pulex.</title>
        <authorList>
            <person name="Colbourne J.K."/>
            <person name="Pfrender M.E."/>
            <person name="Gilbert D."/>
            <person name="Thomas W.K."/>
            <person name="Tucker A."/>
            <person name="Oakley T.H."/>
            <person name="Tokishita S."/>
            <person name="Aerts A."/>
            <person name="Arnold G.J."/>
            <person name="Basu M.K."/>
            <person name="Bauer D.J."/>
            <person name="Caceres C.E."/>
            <person name="Carmel L."/>
            <person name="Casola C."/>
            <person name="Choi J.H."/>
            <person name="Detter J.C."/>
            <person name="Dong Q."/>
            <person name="Dusheyko S."/>
            <person name="Eads B.D."/>
            <person name="Frohlich T."/>
            <person name="Geiler-Samerotte K.A."/>
            <person name="Gerlach D."/>
            <person name="Hatcher P."/>
            <person name="Jogdeo S."/>
            <person name="Krijgsveld J."/>
            <person name="Kriventseva E.V."/>
            <person name="Kultz D."/>
            <person name="Laforsch C."/>
            <person name="Lindquist E."/>
            <person name="Lopez J."/>
            <person name="Manak J.R."/>
            <person name="Muller J."/>
            <person name="Pangilinan J."/>
            <person name="Patwardhan R.P."/>
            <person name="Pitluck S."/>
            <person name="Pritham E.J."/>
            <person name="Rechtsteiner A."/>
            <person name="Rho M."/>
            <person name="Rogozin I.B."/>
            <person name="Sakarya O."/>
            <person name="Salamov A."/>
            <person name="Schaack S."/>
            <person name="Shapiro H."/>
            <person name="Shiga Y."/>
            <person name="Skalitzky C."/>
            <person name="Smith Z."/>
            <person name="Souvorov A."/>
            <person name="Sung W."/>
            <person name="Tang Z."/>
            <person name="Tsuchiya D."/>
            <person name="Tu H."/>
            <person name="Vos H."/>
            <person name="Wang M."/>
            <person name="Wolf Y.I."/>
            <person name="Yamagata H."/>
            <person name="Yamada T."/>
            <person name="Ye Y."/>
            <person name="Shaw J.R."/>
            <person name="Andrews J."/>
            <person name="Crease T.J."/>
            <person name="Tang H."/>
            <person name="Lucas S.M."/>
            <person name="Robertson H.M."/>
            <person name="Bork P."/>
            <person name="Koonin E.V."/>
            <person name="Zdobnov E.M."/>
            <person name="Grigoriev I.V."/>
            <person name="Lynch M."/>
            <person name="Boore J.L."/>
        </authorList>
    </citation>
    <scope>NUCLEOTIDE SEQUENCE [LARGE SCALE GENOMIC DNA]</scope>
</reference>
<dbReference type="GO" id="GO:0005634">
    <property type="term" value="C:nucleus"/>
    <property type="evidence" value="ECO:0007669"/>
    <property type="project" value="UniProtKB-SubCell"/>
</dbReference>
<protein>
    <recommendedName>
        <fullName evidence="4">DDT domain-containing protein</fullName>
    </recommendedName>
</protein>
<evidence type="ECO:0000256" key="1">
    <source>
        <dbReference type="ARBA" id="ARBA00004123"/>
    </source>
</evidence>
<dbReference type="InterPro" id="IPR028942">
    <property type="entry name" value="WHIM1_dom"/>
</dbReference>
<feature type="region of interest" description="Disordered" evidence="3">
    <location>
        <begin position="680"/>
        <end position="723"/>
    </location>
</feature>
<dbReference type="Pfam" id="PF15612">
    <property type="entry name" value="WHIM1"/>
    <property type="match status" value="1"/>
</dbReference>
<evidence type="ECO:0000313" key="5">
    <source>
        <dbReference type="EMBL" id="EFX81494.1"/>
    </source>
</evidence>
<dbReference type="EMBL" id="GL732543">
    <property type="protein sequence ID" value="EFX81494.1"/>
    <property type="molecule type" value="Genomic_DNA"/>
</dbReference>
<feature type="compositionally biased region" description="Basic and acidic residues" evidence="3">
    <location>
        <begin position="680"/>
        <end position="696"/>
    </location>
</feature>
<dbReference type="InterPro" id="IPR018501">
    <property type="entry name" value="DDT_dom"/>
</dbReference>
<dbReference type="PANTHER" id="PTHR45915">
    <property type="entry name" value="TRANSCRIPTION INTERMEDIARY FACTOR"/>
    <property type="match status" value="1"/>
</dbReference>
<feature type="compositionally biased region" description="Basic and acidic residues" evidence="3">
    <location>
        <begin position="703"/>
        <end position="712"/>
    </location>
</feature>